<dbReference type="STRING" id="9244.A0A091HNW0"/>
<sequence>VKSIVEALVLVFRNITSEGFQPVMKLPIAVGSAFEGWSHREEDIVYRLFVPLSPPSGHTFHLELDTEGEKMERNFRIHVKLTCTCASEPQEMLCFLHHPEEELRRNQKPSLLESQVFCTGSYLDVNKTARWFYQLVRASWVILPQSAIWRLKMLPFDRSCKFQMKRNSASPLTVELMFGVQQGKSNIFVGNQSAEGIFTPSTTWPETYAVAETKFLSHIAEKAHKDSFHLKCLQICSCSLVGTGVSSYIMKTVVMHLLTIISISRWRRKYFLLRLQDIMRFLHSCLEDKCLNHFFLGNKNLPAEIKLPLGFPMTEPINLFQHLEQDPDAHAEALRNFRVLHE</sequence>
<comment type="subcellular location">
    <subcellularLocation>
        <location evidence="1">Membrane</location>
        <topology evidence="1">Single-pass type I membrane protein</topology>
    </subcellularLocation>
</comment>
<dbReference type="PANTHER" id="PTHR10656:SF40">
    <property type="entry name" value="INOSITOL 1,4,5-TRISPHOSPHATE RECEPTOR-INTERACTING PROTEIN-LIKE 1"/>
    <property type="match status" value="1"/>
</dbReference>
<dbReference type="Proteomes" id="UP000054308">
    <property type="component" value="Unassembled WGS sequence"/>
</dbReference>
<evidence type="ECO:0000313" key="9">
    <source>
        <dbReference type="Proteomes" id="UP000054308"/>
    </source>
</evidence>
<keyword evidence="4" id="KW-0732">Signal</keyword>
<dbReference type="InterPro" id="IPR024810">
    <property type="entry name" value="MAB21L/cGLR"/>
</dbReference>
<name>A0A091HNW0_CALAN</name>
<dbReference type="SMART" id="SM01265">
    <property type="entry name" value="Mab-21"/>
    <property type="match status" value="1"/>
</dbReference>
<dbReference type="Gene3D" id="1.10.1410.40">
    <property type="match status" value="1"/>
</dbReference>
<keyword evidence="3" id="KW-0812">Transmembrane</keyword>
<evidence type="ECO:0000256" key="5">
    <source>
        <dbReference type="ARBA" id="ARBA00022989"/>
    </source>
</evidence>
<dbReference type="Pfam" id="PF20266">
    <property type="entry name" value="Mab-21_C"/>
    <property type="match status" value="1"/>
</dbReference>
<dbReference type="PRINTS" id="PR02107">
    <property type="entry name" value="INOS145TPRIP"/>
</dbReference>
<dbReference type="EMBL" id="KL217601">
    <property type="protein sequence ID" value="KFO96817.1"/>
    <property type="molecule type" value="Genomic_DNA"/>
</dbReference>
<evidence type="ECO:0000256" key="2">
    <source>
        <dbReference type="ARBA" id="ARBA00005554"/>
    </source>
</evidence>
<keyword evidence="9" id="KW-1185">Reference proteome</keyword>
<dbReference type="PANTHER" id="PTHR10656">
    <property type="entry name" value="CELL FATE DETERMINING PROTEIN MAB21-RELATED"/>
    <property type="match status" value="1"/>
</dbReference>
<proteinExistence type="inferred from homology"/>
<accession>A0A091HNW0</accession>
<feature type="non-terminal residue" evidence="8">
    <location>
        <position position="1"/>
    </location>
</feature>
<keyword evidence="5" id="KW-1133">Transmembrane helix</keyword>
<evidence type="ECO:0000313" key="8">
    <source>
        <dbReference type="EMBL" id="KFO96817.1"/>
    </source>
</evidence>
<evidence type="ECO:0000256" key="4">
    <source>
        <dbReference type="ARBA" id="ARBA00022729"/>
    </source>
</evidence>
<evidence type="ECO:0000256" key="3">
    <source>
        <dbReference type="ARBA" id="ARBA00022692"/>
    </source>
</evidence>
<evidence type="ECO:0000259" key="7">
    <source>
        <dbReference type="Pfam" id="PF20266"/>
    </source>
</evidence>
<dbReference type="AlphaFoldDB" id="A0A091HNW0"/>
<gene>
    <name evidence="8" type="ORF">N300_06572</name>
</gene>
<dbReference type="GO" id="GO:0016020">
    <property type="term" value="C:membrane"/>
    <property type="evidence" value="ECO:0007669"/>
    <property type="project" value="UniProtKB-SubCell"/>
</dbReference>
<organism evidence="8 9">
    <name type="scientific">Calypte anna</name>
    <name type="common">Anna's hummingbird</name>
    <name type="synonym">Archilochus anna</name>
    <dbReference type="NCBI Taxonomy" id="9244"/>
    <lineage>
        <taxon>Eukaryota</taxon>
        <taxon>Metazoa</taxon>
        <taxon>Chordata</taxon>
        <taxon>Craniata</taxon>
        <taxon>Vertebrata</taxon>
        <taxon>Euteleostomi</taxon>
        <taxon>Archelosauria</taxon>
        <taxon>Archosauria</taxon>
        <taxon>Dinosauria</taxon>
        <taxon>Saurischia</taxon>
        <taxon>Theropoda</taxon>
        <taxon>Coelurosauria</taxon>
        <taxon>Aves</taxon>
        <taxon>Neognathae</taxon>
        <taxon>Neoaves</taxon>
        <taxon>Strisores</taxon>
        <taxon>Apodiformes</taxon>
        <taxon>Trochilidae</taxon>
        <taxon>Calypte</taxon>
    </lineage>
</organism>
<keyword evidence="6" id="KW-0472">Membrane</keyword>
<dbReference type="InterPro" id="IPR046906">
    <property type="entry name" value="Mab-21_HhH/H2TH-like"/>
</dbReference>
<protein>
    <submittedName>
        <fullName evidence="8">Inositol 1,4,5-trisphosphate receptor-interacting protein-like 1</fullName>
    </submittedName>
</protein>
<reference evidence="8 9" key="1">
    <citation type="submission" date="2014-04" db="EMBL/GenBank/DDBJ databases">
        <title>Genome evolution of avian class.</title>
        <authorList>
            <person name="Zhang G."/>
            <person name="Li C."/>
        </authorList>
    </citation>
    <scope>NUCLEOTIDE SEQUENCE [LARGE SCALE GENOMIC DNA]</scope>
    <source>
        <strain evidence="8">BGI_N300</strain>
    </source>
</reference>
<evidence type="ECO:0000256" key="6">
    <source>
        <dbReference type="ARBA" id="ARBA00023136"/>
    </source>
</evidence>
<keyword evidence="8" id="KW-0675">Receptor</keyword>
<comment type="similarity">
    <text evidence="2">Belongs to the ITPRIP family.</text>
</comment>
<dbReference type="InterPro" id="IPR026250">
    <property type="entry name" value="ITPRIP-like"/>
</dbReference>
<feature type="non-terminal residue" evidence="8">
    <location>
        <position position="342"/>
    </location>
</feature>
<feature type="domain" description="Mab-21-like HhH/H2TH-like" evidence="7">
    <location>
        <begin position="244"/>
        <end position="302"/>
    </location>
</feature>
<evidence type="ECO:0000256" key="1">
    <source>
        <dbReference type="ARBA" id="ARBA00004479"/>
    </source>
</evidence>